<name>A0A928VQP6_9CYAN</name>
<proteinExistence type="inferred from homology"/>
<keyword evidence="2" id="KW-0805">Transcription regulation</keyword>
<dbReference type="PANTHER" id="PTHR30537:SF5">
    <property type="entry name" value="HTH-TYPE TRANSCRIPTIONAL ACTIVATOR TTDR-RELATED"/>
    <property type="match status" value="1"/>
</dbReference>
<evidence type="ECO:0000313" key="7">
    <source>
        <dbReference type="Proteomes" id="UP000625316"/>
    </source>
</evidence>
<dbReference type="FunFam" id="1.10.10.10:FF:000001">
    <property type="entry name" value="LysR family transcriptional regulator"/>
    <property type="match status" value="1"/>
</dbReference>
<protein>
    <submittedName>
        <fullName evidence="6">LysR family transcriptional regulator</fullName>
    </submittedName>
</protein>
<comment type="similarity">
    <text evidence="1">Belongs to the LysR transcriptional regulatory family.</text>
</comment>
<evidence type="ECO:0000259" key="5">
    <source>
        <dbReference type="PROSITE" id="PS50931"/>
    </source>
</evidence>
<dbReference type="GO" id="GO:0003700">
    <property type="term" value="F:DNA-binding transcription factor activity"/>
    <property type="evidence" value="ECO:0007669"/>
    <property type="project" value="InterPro"/>
</dbReference>
<evidence type="ECO:0000313" key="6">
    <source>
        <dbReference type="EMBL" id="MBE9031992.1"/>
    </source>
</evidence>
<gene>
    <name evidence="6" type="ORF">IQ266_19835</name>
</gene>
<dbReference type="EMBL" id="JADEXQ010000083">
    <property type="protein sequence ID" value="MBE9031992.1"/>
    <property type="molecule type" value="Genomic_DNA"/>
</dbReference>
<feature type="domain" description="HTH lysR-type" evidence="5">
    <location>
        <begin position="1"/>
        <end position="58"/>
    </location>
</feature>
<dbReference type="Proteomes" id="UP000625316">
    <property type="component" value="Unassembled WGS sequence"/>
</dbReference>
<sequence length="301" mass="33128">MDISVLQLYVDVVQQGSFAAVARAHNIDPSSVSRAIAKLEAELGIRLLQRTTRQLSPTEAGMAYFERIEPLMQEMQQAIAIASEVTGQLQGVLRVTASVAFGLQRIVPLLPEFEQTYPKLTVELLLTDTNLDLVAERVDLAVRLGLLQDSTLIGQRLMQTHYFVCASPSYIAKQGAPAQPIDITAHNCLLFPLAGFRSRWRFRDSQGETVTVAVQGNTVISNAIGLQQCVIAGMGIALLPNWLIQADLHSGRLVNLFPDYGVTATDFDTAAWLVYPSRAYVPSKVRIFIDFLRRSLANSSI</sequence>
<dbReference type="PANTHER" id="PTHR30537">
    <property type="entry name" value="HTH-TYPE TRANSCRIPTIONAL REGULATOR"/>
    <property type="match status" value="1"/>
</dbReference>
<dbReference type="InterPro" id="IPR058163">
    <property type="entry name" value="LysR-type_TF_proteobact-type"/>
</dbReference>
<dbReference type="InterPro" id="IPR000847">
    <property type="entry name" value="LysR_HTH_N"/>
</dbReference>
<keyword evidence="3" id="KW-0238">DNA-binding</keyword>
<dbReference type="Gene3D" id="3.40.190.290">
    <property type="match status" value="1"/>
</dbReference>
<keyword evidence="4" id="KW-0804">Transcription</keyword>
<dbReference type="Gene3D" id="1.10.10.10">
    <property type="entry name" value="Winged helix-like DNA-binding domain superfamily/Winged helix DNA-binding domain"/>
    <property type="match status" value="1"/>
</dbReference>
<evidence type="ECO:0000256" key="1">
    <source>
        <dbReference type="ARBA" id="ARBA00009437"/>
    </source>
</evidence>
<dbReference type="Pfam" id="PF03466">
    <property type="entry name" value="LysR_substrate"/>
    <property type="match status" value="1"/>
</dbReference>
<evidence type="ECO:0000256" key="2">
    <source>
        <dbReference type="ARBA" id="ARBA00023015"/>
    </source>
</evidence>
<dbReference type="InterPro" id="IPR036388">
    <property type="entry name" value="WH-like_DNA-bd_sf"/>
</dbReference>
<dbReference type="CDD" id="cd08422">
    <property type="entry name" value="PBP2_CrgA_like"/>
    <property type="match status" value="1"/>
</dbReference>
<dbReference type="SUPFAM" id="SSF53850">
    <property type="entry name" value="Periplasmic binding protein-like II"/>
    <property type="match status" value="1"/>
</dbReference>
<dbReference type="RefSeq" id="WP_264326817.1">
    <property type="nucleotide sequence ID" value="NZ_JADEXQ010000083.1"/>
</dbReference>
<evidence type="ECO:0000256" key="3">
    <source>
        <dbReference type="ARBA" id="ARBA00023125"/>
    </source>
</evidence>
<reference evidence="6" key="1">
    <citation type="submission" date="2020-10" db="EMBL/GenBank/DDBJ databases">
        <authorList>
            <person name="Castelo-Branco R."/>
            <person name="Eusebio N."/>
            <person name="Adriana R."/>
            <person name="Vieira A."/>
            <person name="Brugerolle De Fraissinette N."/>
            <person name="Rezende De Castro R."/>
            <person name="Schneider M.P."/>
            <person name="Vasconcelos V."/>
            <person name="Leao P.N."/>
        </authorList>
    </citation>
    <scope>NUCLEOTIDE SEQUENCE</scope>
    <source>
        <strain evidence="6">LEGE 11480</strain>
    </source>
</reference>
<dbReference type="InterPro" id="IPR036390">
    <property type="entry name" value="WH_DNA-bd_sf"/>
</dbReference>
<dbReference type="GO" id="GO:0003677">
    <property type="term" value="F:DNA binding"/>
    <property type="evidence" value="ECO:0007669"/>
    <property type="project" value="UniProtKB-KW"/>
</dbReference>
<evidence type="ECO:0000256" key="4">
    <source>
        <dbReference type="ARBA" id="ARBA00023163"/>
    </source>
</evidence>
<keyword evidence="7" id="KW-1185">Reference proteome</keyword>
<dbReference type="Pfam" id="PF00126">
    <property type="entry name" value="HTH_1"/>
    <property type="match status" value="1"/>
</dbReference>
<accession>A0A928VQP6</accession>
<organism evidence="6 7">
    <name type="scientific">Romeriopsis navalis LEGE 11480</name>
    <dbReference type="NCBI Taxonomy" id="2777977"/>
    <lineage>
        <taxon>Bacteria</taxon>
        <taxon>Bacillati</taxon>
        <taxon>Cyanobacteriota</taxon>
        <taxon>Cyanophyceae</taxon>
        <taxon>Leptolyngbyales</taxon>
        <taxon>Leptolyngbyaceae</taxon>
        <taxon>Romeriopsis</taxon>
        <taxon>Romeriopsis navalis</taxon>
    </lineage>
</organism>
<dbReference type="SUPFAM" id="SSF46785">
    <property type="entry name" value="Winged helix' DNA-binding domain"/>
    <property type="match status" value="1"/>
</dbReference>
<dbReference type="PROSITE" id="PS50931">
    <property type="entry name" value="HTH_LYSR"/>
    <property type="match status" value="1"/>
</dbReference>
<dbReference type="AlphaFoldDB" id="A0A928VQP6"/>
<comment type="caution">
    <text evidence="6">The sequence shown here is derived from an EMBL/GenBank/DDBJ whole genome shotgun (WGS) entry which is preliminary data.</text>
</comment>
<dbReference type="InterPro" id="IPR005119">
    <property type="entry name" value="LysR_subst-bd"/>
</dbReference>